<evidence type="ECO:0000313" key="2">
    <source>
        <dbReference type="EMBL" id="KAK3263031.1"/>
    </source>
</evidence>
<evidence type="ECO:0008006" key="4">
    <source>
        <dbReference type="Google" id="ProtNLM"/>
    </source>
</evidence>
<comment type="caution">
    <text evidence="2">The sequence shown here is derived from an EMBL/GenBank/DDBJ whole genome shotgun (WGS) entry which is preliminary data.</text>
</comment>
<dbReference type="AlphaFoldDB" id="A0AAE0FPX2"/>
<gene>
    <name evidence="2" type="ORF">CYMTET_28142</name>
</gene>
<evidence type="ECO:0000256" key="1">
    <source>
        <dbReference type="SAM" id="Phobius"/>
    </source>
</evidence>
<accession>A0AAE0FPX2</accession>
<organism evidence="2 3">
    <name type="scientific">Cymbomonas tetramitiformis</name>
    <dbReference type="NCBI Taxonomy" id="36881"/>
    <lineage>
        <taxon>Eukaryota</taxon>
        <taxon>Viridiplantae</taxon>
        <taxon>Chlorophyta</taxon>
        <taxon>Pyramimonadophyceae</taxon>
        <taxon>Pyramimonadales</taxon>
        <taxon>Pyramimonadaceae</taxon>
        <taxon>Cymbomonas</taxon>
    </lineage>
</organism>
<proteinExistence type="predicted"/>
<evidence type="ECO:0000313" key="3">
    <source>
        <dbReference type="Proteomes" id="UP001190700"/>
    </source>
</evidence>
<feature type="transmembrane region" description="Helical" evidence="1">
    <location>
        <begin position="62"/>
        <end position="84"/>
    </location>
</feature>
<keyword evidence="1" id="KW-0472">Membrane</keyword>
<sequence>MQAARITFDLDVEEEVTPGANFGATTSSNNEAPGPWVSSIDKDETAVMLPPKEQRPVPRIPFCVKLIFGAVNLAAMTLVLYWAICALFSPVRGFFED</sequence>
<keyword evidence="3" id="KW-1185">Reference proteome</keyword>
<keyword evidence="1" id="KW-0812">Transmembrane</keyword>
<dbReference type="EMBL" id="LGRX02015787">
    <property type="protein sequence ID" value="KAK3263031.1"/>
    <property type="molecule type" value="Genomic_DNA"/>
</dbReference>
<dbReference type="Proteomes" id="UP001190700">
    <property type="component" value="Unassembled WGS sequence"/>
</dbReference>
<name>A0AAE0FPX2_9CHLO</name>
<reference evidence="2 3" key="1">
    <citation type="journal article" date="2015" name="Genome Biol. Evol.">
        <title>Comparative Genomics of a Bacterivorous Green Alga Reveals Evolutionary Causalities and Consequences of Phago-Mixotrophic Mode of Nutrition.</title>
        <authorList>
            <person name="Burns J.A."/>
            <person name="Paasch A."/>
            <person name="Narechania A."/>
            <person name="Kim E."/>
        </authorList>
    </citation>
    <scope>NUCLEOTIDE SEQUENCE [LARGE SCALE GENOMIC DNA]</scope>
    <source>
        <strain evidence="2 3">PLY_AMNH</strain>
    </source>
</reference>
<protein>
    <recommendedName>
        <fullName evidence="4">Transmembrane protein</fullName>
    </recommendedName>
</protein>
<keyword evidence="1" id="KW-1133">Transmembrane helix</keyword>